<reference evidence="5 6" key="1">
    <citation type="submission" date="2014-05" db="EMBL/GenBank/DDBJ databases">
        <title>Draft Genome Sequence of Nitratireductor basaltis Strain UMTGB225, A Marine Bacterium Isolated from Green Barrel Tunicate.</title>
        <authorList>
            <person name="Gan H.Y."/>
        </authorList>
    </citation>
    <scope>NUCLEOTIDE SEQUENCE [LARGE SCALE GENOMIC DNA]</scope>
    <source>
        <strain evidence="5 6">UMTGB225</strain>
    </source>
</reference>
<comment type="caution">
    <text evidence="5">The sequence shown here is derived from an EMBL/GenBank/DDBJ whole genome shotgun (WGS) entry which is preliminary data.</text>
</comment>
<keyword evidence="5" id="KW-0808">Transferase</keyword>
<evidence type="ECO:0000313" key="6">
    <source>
        <dbReference type="Proteomes" id="UP000053675"/>
    </source>
</evidence>
<comment type="similarity">
    <text evidence="1">Belongs to the bacterial sugar transferase family.</text>
</comment>
<sequence>MNDNTRSSVDPQATRGFYPRLGKRLLDLCLTIPCGLVALPVIGIAAIAIRRNSHGPAIFAQERVGLNGRVFRCYKLRSMYVDAPSVPTHEAAQATITPVGRFLRRTKIDELPQLWNVLLGDMSLVGPRPCLPSQHELIAARQSRRVLEIRPGITGLAQVQGIDMSRPQILAEADLRYMRSMSALLDLRLLVQTVMGGS</sequence>
<keyword evidence="3" id="KW-0472">Membrane</keyword>
<keyword evidence="3" id="KW-1133">Transmembrane helix</keyword>
<dbReference type="GO" id="GO:0000271">
    <property type="term" value="P:polysaccharide biosynthetic process"/>
    <property type="evidence" value="ECO:0007669"/>
    <property type="project" value="UniProtKB-KW"/>
</dbReference>
<feature type="domain" description="Bacterial sugar transferase" evidence="4">
    <location>
        <begin position="23"/>
        <end position="195"/>
    </location>
</feature>
<protein>
    <submittedName>
        <fullName evidence="5">Sugar transferase</fullName>
    </submittedName>
</protein>
<dbReference type="RefSeq" id="WP_081871125.1">
    <property type="nucleotide sequence ID" value="NZ_JMQM01000001.1"/>
</dbReference>
<keyword evidence="3" id="KW-0812">Transmembrane</keyword>
<accession>A0A084UCN5</accession>
<keyword evidence="6" id="KW-1185">Reference proteome</keyword>
<evidence type="ECO:0000256" key="3">
    <source>
        <dbReference type="SAM" id="Phobius"/>
    </source>
</evidence>
<dbReference type="AlphaFoldDB" id="A0A084UCN5"/>
<name>A0A084UCN5_9HYPH</name>
<evidence type="ECO:0000256" key="2">
    <source>
        <dbReference type="ARBA" id="ARBA00023169"/>
    </source>
</evidence>
<evidence type="ECO:0000256" key="1">
    <source>
        <dbReference type="ARBA" id="ARBA00006464"/>
    </source>
</evidence>
<evidence type="ECO:0000259" key="4">
    <source>
        <dbReference type="Pfam" id="PF02397"/>
    </source>
</evidence>
<dbReference type="InterPro" id="IPR003362">
    <property type="entry name" value="Bact_transf"/>
</dbReference>
<dbReference type="STRING" id="472175.EL18_01761"/>
<dbReference type="Proteomes" id="UP000053675">
    <property type="component" value="Unassembled WGS sequence"/>
</dbReference>
<dbReference type="PANTHER" id="PTHR30576">
    <property type="entry name" value="COLANIC BIOSYNTHESIS UDP-GLUCOSE LIPID CARRIER TRANSFERASE"/>
    <property type="match status" value="1"/>
</dbReference>
<dbReference type="EMBL" id="JMQM01000001">
    <property type="protein sequence ID" value="KFB10721.1"/>
    <property type="molecule type" value="Genomic_DNA"/>
</dbReference>
<dbReference type="PATRIC" id="fig|472175.3.peg.1770"/>
<feature type="transmembrane region" description="Helical" evidence="3">
    <location>
        <begin position="25"/>
        <end position="49"/>
    </location>
</feature>
<dbReference type="OrthoDB" id="9808602at2"/>
<gene>
    <name evidence="5" type="ORF">EL18_01761</name>
</gene>
<keyword evidence="2" id="KW-0270">Exopolysaccharide synthesis</keyword>
<evidence type="ECO:0000313" key="5">
    <source>
        <dbReference type="EMBL" id="KFB10721.1"/>
    </source>
</evidence>
<dbReference type="eggNOG" id="COG2148">
    <property type="taxonomic scope" value="Bacteria"/>
</dbReference>
<dbReference type="Pfam" id="PF02397">
    <property type="entry name" value="Bac_transf"/>
    <property type="match status" value="1"/>
</dbReference>
<organism evidence="5 6">
    <name type="scientific">Nitratireductor basaltis</name>
    <dbReference type="NCBI Taxonomy" id="472175"/>
    <lineage>
        <taxon>Bacteria</taxon>
        <taxon>Pseudomonadati</taxon>
        <taxon>Pseudomonadota</taxon>
        <taxon>Alphaproteobacteria</taxon>
        <taxon>Hyphomicrobiales</taxon>
        <taxon>Phyllobacteriaceae</taxon>
        <taxon>Nitratireductor</taxon>
    </lineage>
</organism>
<dbReference type="PANTHER" id="PTHR30576:SF10">
    <property type="entry name" value="SLL5057 PROTEIN"/>
    <property type="match status" value="1"/>
</dbReference>
<dbReference type="GO" id="GO:0016780">
    <property type="term" value="F:phosphotransferase activity, for other substituted phosphate groups"/>
    <property type="evidence" value="ECO:0007669"/>
    <property type="project" value="TreeGrafter"/>
</dbReference>
<proteinExistence type="inferred from homology"/>